<accession>A0A841I3Q3</accession>
<evidence type="ECO:0000313" key="3">
    <source>
        <dbReference type="Proteomes" id="UP000569951"/>
    </source>
</evidence>
<protein>
    <recommendedName>
        <fullName evidence="4">LPS-assembly protein LptD</fullName>
    </recommendedName>
</protein>
<feature type="chain" id="PRO_5032740661" description="LPS-assembly protein LptD" evidence="1">
    <location>
        <begin position="19"/>
        <end position="664"/>
    </location>
</feature>
<name>A0A841I3Q3_9DEIO</name>
<dbReference type="EMBL" id="JACHHG010000006">
    <property type="protein sequence ID" value="MBB6098545.1"/>
    <property type="molecule type" value="Genomic_DNA"/>
</dbReference>
<evidence type="ECO:0000256" key="1">
    <source>
        <dbReference type="SAM" id="SignalP"/>
    </source>
</evidence>
<evidence type="ECO:0008006" key="4">
    <source>
        <dbReference type="Google" id="ProtNLM"/>
    </source>
</evidence>
<evidence type="ECO:0000313" key="2">
    <source>
        <dbReference type="EMBL" id="MBB6098545.1"/>
    </source>
</evidence>
<dbReference type="Proteomes" id="UP000569951">
    <property type="component" value="Unassembled WGS sequence"/>
</dbReference>
<sequence>MKRLLSLLIALSASAALAQSCPEREVSIEQEGVGVVSADQLDYQDDVAILTTACFVLEDWQFDTPELRIEGETARASDVRIGTQGVRGTAALLEQQGQSVRFENVRVSLELPSTQLGELPLGEGVYTLTASSGSLTRTDAAGGNGPALRFAAARLEKVGASPPESYALEDATLSTYTLRARRAQLSRNRINLDASNVANHGPALQAGRNTVSICRDPQGKELVLDSRALRADRDRVEFRDGRLQAFGVTVAHLQSFHLPLAATGVVLPQREATPVSTLRDVGDRLGSLGDTLVNNPPYLVVGGDDQPFGIRNIPLFDPYQTRLSVVLHQLGSEPYLELNTRSNLGFALLDLGIFPYEDPTLPPRPQPLPMVVLSRDPDAGLTFRYALRSNVNDLSELRIGGALRLSPQWRLQTDIGGAQQAREADAFMQAKLSGGDAFRVDAINLTGSWNLEGQVYLFAMGGPYGVLRAALNARVDQPAYLLEGRYAQVSDTAPPSLGAYRPSRLNDLVLTAALKSPEPGSPFGVAPILPAYSYQRLYRPDKPEDSSIGRLTAGVALGGSGRRELEFGKTSVLYTLEQDWFHSGAISGQELALGTRITRWDERLENPRWALSPTVGYDWVKSKFRADADLTLYSNCFGFTARMGVTLERDAAPAYRFGLALELR</sequence>
<organism evidence="2 3">
    <name type="scientific">Deinobacterium chartae</name>
    <dbReference type="NCBI Taxonomy" id="521158"/>
    <lineage>
        <taxon>Bacteria</taxon>
        <taxon>Thermotogati</taxon>
        <taxon>Deinococcota</taxon>
        <taxon>Deinococci</taxon>
        <taxon>Deinococcales</taxon>
        <taxon>Deinococcaceae</taxon>
        <taxon>Deinobacterium</taxon>
    </lineage>
</organism>
<keyword evidence="1" id="KW-0732">Signal</keyword>
<reference evidence="2 3" key="1">
    <citation type="submission" date="2020-08" db="EMBL/GenBank/DDBJ databases">
        <title>Genomic Encyclopedia of Type Strains, Phase IV (KMG-IV): sequencing the most valuable type-strain genomes for metagenomic binning, comparative biology and taxonomic classification.</title>
        <authorList>
            <person name="Goeker M."/>
        </authorList>
    </citation>
    <scope>NUCLEOTIDE SEQUENCE [LARGE SCALE GENOMIC DNA]</scope>
    <source>
        <strain evidence="2 3">DSM 21458</strain>
    </source>
</reference>
<keyword evidence="3" id="KW-1185">Reference proteome</keyword>
<feature type="signal peptide" evidence="1">
    <location>
        <begin position="1"/>
        <end position="18"/>
    </location>
</feature>
<dbReference type="PROSITE" id="PS51257">
    <property type="entry name" value="PROKAR_LIPOPROTEIN"/>
    <property type="match status" value="1"/>
</dbReference>
<comment type="caution">
    <text evidence="2">The sequence shown here is derived from an EMBL/GenBank/DDBJ whole genome shotgun (WGS) entry which is preliminary data.</text>
</comment>
<dbReference type="RefSeq" id="WP_183987057.1">
    <property type="nucleotide sequence ID" value="NZ_JACHHG010000006.1"/>
</dbReference>
<proteinExistence type="predicted"/>
<gene>
    <name evidence="2" type="ORF">HNR42_001979</name>
</gene>
<dbReference type="AlphaFoldDB" id="A0A841I3Q3"/>